<reference evidence="7 8" key="1">
    <citation type="submission" date="2017-11" db="EMBL/GenBank/DDBJ databases">
        <title>Infants hospitalized years apart are colonized by the same room-sourced microbial strains.</title>
        <authorList>
            <person name="Brooks B."/>
            <person name="Olm M.R."/>
            <person name="Firek B.A."/>
            <person name="Baker R."/>
            <person name="Thomas B.C."/>
            <person name="Morowitz M.J."/>
            <person name="Banfield J.F."/>
        </authorList>
    </citation>
    <scope>NUCLEOTIDE SEQUENCE [LARGE SCALE GENOMIC DNA]</scope>
    <source>
        <strain evidence="7">S2_009_000_R2_76</strain>
    </source>
</reference>
<feature type="transmembrane region" description="Helical" evidence="6">
    <location>
        <begin position="59"/>
        <end position="82"/>
    </location>
</feature>
<evidence type="ECO:0000256" key="6">
    <source>
        <dbReference type="SAM" id="Phobius"/>
    </source>
</evidence>
<feature type="non-terminal residue" evidence="7">
    <location>
        <position position="184"/>
    </location>
</feature>
<feature type="transmembrane region" description="Helical" evidence="6">
    <location>
        <begin position="167"/>
        <end position="183"/>
    </location>
</feature>
<dbReference type="EMBL" id="QFOI01000360">
    <property type="protein sequence ID" value="PZP43680.1"/>
    <property type="molecule type" value="Genomic_DNA"/>
</dbReference>
<accession>A0A2W5EQV5</accession>
<dbReference type="Pfam" id="PF03706">
    <property type="entry name" value="LPG_synthase_TM"/>
    <property type="match status" value="1"/>
</dbReference>
<comment type="subcellular location">
    <subcellularLocation>
        <location evidence="1">Cell membrane</location>
        <topology evidence="1">Multi-pass membrane protein</topology>
    </subcellularLocation>
</comment>
<sequence length="184" mass="21018">MILLNILKKTGKSIQEKWKIYAQIFLAIFFIVVAVHFFSQQKYEFHNIKIVLKKAFFGWVVIGFLITLLFVLLQGLMYVYSFRAIGKRVSVWRCTVLFLKRNFISIFLPAGGITSLAFFNREIHSKDIKKSHIQASSTIYAVVGILSVVLVAIPALCFSFSTNLAEPNAWIALLILVVFFISLF</sequence>
<evidence type="ECO:0000313" key="7">
    <source>
        <dbReference type="EMBL" id="PZP43680.1"/>
    </source>
</evidence>
<dbReference type="InterPro" id="IPR022791">
    <property type="entry name" value="L-PG_synthase/AglD"/>
</dbReference>
<comment type="caution">
    <text evidence="7">The sequence shown here is derived from an EMBL/GenBank/DDBJ whole genome shotgun (WGS) entry which is preliminary data.</text>
</comment>
<dbReference type="GO" id="GO:0005886">
    <property type="term" value="C:plasma membrane"/>
    <property type="evidence" value="ECO:0007669"/>
    <property type="project" value="UniProtKB-SubCell"/>
</dbReference>
<keyword evidence="3 6" id="KW-0812">Transmembrane</keyword>
<evidence type="ECO:0000256" key="1">
    <source>
        <dbReference type="ARBA" id="ARBA00004651"/>
    </source>
</evidence>
<organism evidence="7 8">
    <name type="scientific">Pseudopedobacter saltans</name>
    <dbReference type="NCBI Taxonomy" id="151895"/>
    <lineage>
        <taxon>Bacteria</taxon>
        <taxon>Pseudomonadati</taxon>
        <taxon>Bacteroidota</taxon>
        <taxon>Sphingobacteriia</taxon>
        <taxon>Sphingobacteriales</taxon>
        <taxon>Sphingobacteriaceae</taxon>
        <taxon>Pseudopedobacter</taxon>
    </lineage>
</organism>
<keyword evidence="5 6" id="KW-0472">Membrane</keyword>
<protein>
    <submittedName>
        <fullName evidence="7">Lysylphosphatidylglycerol synthetase family protein</fullName>
    </submittedName>
</protein>
<evidence type="ECO:0000256" key="3">
    <source>
        <dbReference type="ARBA" id="ARBA00022692"/>
    </source>
</evidence>
<name>A0A2W5EQV5_9SPHI</name>
<keyword evidence="4 6" id="KW-1133">Transmembrane helix</keyword>
<gene>
    <name evidence="7" type="ORF">DI598_15510</name>
</gene>
<evidence type="ECO:0000256" key="4">
    <source>
        <dbReference type="ARBA" id="ARBA00022989"/>
    </source>
</evidence>
<feature type="transmembrane region" description="Helical" evidence="6">
    <location>
        <begin position="102"/>
        <end position="119"/>
    </location>
</feature>
<evidence type="ECO:0000313" key="8">
    <source>
        <dbReference type="Proteomes" id="UP000249645"/>
    </source>
</evidence>
<dbReference type="AlphaFoldDB" id="A0A2W5EQV5"/>
<evidence type="ECO:0000256" key="2">
    <source>
        <dbReference type="ARBA" id="ARBA00022475"/>
    </source>
</evidence>
<evidence type="ECO:0000256" key="5">
    <source>
        <dbReference type="ARBA" id="ARBA00023136"/>
    </source>
</evidence>
<dbReference type="Proteomes" id="UP000249645">
    <property type="component" value="Unassembled WGS sequence"/>
</dbReference>
<feature type="transmembrane region" description="Helical" evidence="6">
    <location>
        <begin position="139"/>
        <end position="161"/>
    </location>
</feature>
<feature type="transmembrane region" description="Helical" evidence="6">
    <location>
        <begin position="20"/>
        <end position="38"/>
    </location>
</feature>
<proteinExistence type="predicted"/>
<keyword evidence="2" id="KW-1003">Cell membrane</keyword>